<reference evidence="1" key="1">
    <citation type="journal article" date="2014" name="Int. J. Syst. Evol. Microbiol.">
        <title>Complete genome sequence of Corynebacterium casei LMG S-19264T (=DSM 44701T), isolated from a smear-ripened cheese.</title>
        <authorList>
            <consortium name="US DOE Joint Genome Institute (JGI-PGF)"/>
            <person name="Walter F."/>
            <person name="Albersmeier A."/>
            <person name="Kalinowski J."/>
            <person name="Ruckert C."/>
        </authorList>
    </citation>
    <scope>NUCLEOTIDE SEQUENCE</scope>
    <source>
        <strain evidence="1">JCM 30078</strain>
    </source>
</reference>
<accession>A0A917USR0</accession>
<keyword evidence="2" id="KW-1185">Reference proteome</keyword>
<protein>
    <recommendedName>
        <fullName evidence="3">Multidrug transporter</fullName>
    </recommendedName>
</protein>
<name>A0A917USR0_9PSED</name>
<dbReference type="Proteomes" id="UP000635983">
    <property type="component" value="Unassembled WGS sequence"/>
</dbReference>
<proteinExistence type="predicted"/>
<sequence length="153" mass="16732">MIVGVFLLIAWLVLLLKYPAKALPVSLAALCALGIVAAVVAWQQTRLDHQLAGLDISLNVDTRQCPATTPLFVTVRNTQDAPLITLSWRTAAYFPGDRNDLAANDYSRPQYSAPHAIPPGEAWTTCLPVPPLRDGYRAETLQYRAEALEGSFD</sequence>
<organism evidence="1 2">
    <name type="scientific">Pseudomonas matsuisoli</name>
    <dbReference type="NCBI Taxonomy" id="1515666"/>
    <lineage>
        <taxon>Bacteria</taxon>
        <taxon>Pseudomonadati</taxon>
        <taxon>Pseudomonadota</taxon>
        <taxon>Gammaproteobacteria</taxon>
        <taxon>Pseudomonadales</taxon>
        <taxon>Pseudomonadaceae</taxon>
        <taxon>Pseudomonas</taxon>
    </lineage>
</organism>
<evidence type="ECO:0008006" key="3">
    <source>
        <dbReference type="Google" id="ProtNLM"/>
    </source>
</evidence>
<comment type="caution">
    <text evidence="1">The sequence shown here is derived from an EMBL/GenBank/DDBJ whole genome shotgun (WGS) entry which is preliminary data.</text>
</comment>
<dbReference type="AlphaFoldDB" id="A0A917USR0"/>
<reference evidence="1" key="2">
    <citation type="submission" date="2020-09" db="EMBL/GenBank/DDBJ databases">
        <authorList>
            <person name="Sun Q."/>
            <person name="Ohkuma M."/>
        </authorList>
    </citation>
    <scope>NUCLEOTIDE SEQUENCE</scope>
    <source>
        <strain evidence="1">JCM 30078</strain>
    </source>
</reference>
<evidence type="ECO:0000313" key="1">
    <source>
        <dbReference type="EMBL" id="GGJ82693.1"/>
    </source>
</evidence>
<dbReference type="EMBL" id="BMPO01000001">
    <property type="protein sequence ID" value="GGJ82693.1"/>
    <property type="molecule type" value="Genomic_DNA"/>
</dbReference>
<evidence type="ECO:0000313" key="2">
    <source>
        <dbReference type="Proteomes" id="UP000635983"/>
    </source>
</evidence>
<gene>
    <name evidence="1" type="ORF">GCM10009304_05880</name>
</gene>
<dbReference type="RefSeq" id="WP_188981626.1">
    <property type="nucleotide sequence ID" value="NZ_BMPO01000001.1"/>
</dbReference>